<dbReference type="InterPro" id="IPR005119">
    <property type="entry name" value="LysR_subst-bd"/>
</dbReference>
<dbReference type="PANTHER" id="PTHR30126">
    <property type="entry name" value="HTH-TYPE TRANSCRIPTIONAL REGULATOR"/>
    <property type="match status" value="1"/>
</dbReference>
<dbReference type="InterPro" id="IPR000847">
    <property type="entry name" value="LysR_HTH_N"/>
</dbReference>
<reference evidence="7" key="1">
    <citation type="journal article" date="2021" name="Syst. Appl. Microbiol.">
        <title>Roseomonas hellenica sp. nov., isolated from roots of wild-growing Alkanna tinctoria.</title>
        <authorList>
            <person name="Rat A."/>
            <person name="Naranjo H.D."/>
            <person name="Lebbe L."/>
            <person name="Cnockaert M."/>
            <person name="Krigas N."/>
            <person name="Grigoriadou K."/>
            <person name="Maloupa E."/>
            <person name="Willems A."/>
        </authorList>
    </citation>
    <scope>NUCLEOTIDE SEQUENCE [LARGE SCALE GENOMIC DNA]</scope>
    <source>
        <strain evidence="7">LMG 31159</strain>
    </source>
</reference>
<dbReference type="SUPFAM" id="SSF53850">
    <property type="entry name" value="Periplasmic binding protein-like II"/>
    <property type="match status" value="1"/>
</dbReference>
<dbReference type="Pfam" id="PF03466">
    <property type="entry name" value="LysR_substrate"/>
    <property type="match status" value="1"/>
</dbReference>
<proteinExistence type="inferred from homology"/>
<evidence type="ECO:0000313" key="6">
    <source>
        <dbReference type="EMBL" id="MBR0652031.1"/>
    </source>
</evidence>
<dbReference type="PRINTS" id="PR00039">
    <property type="entry name" value="HTHLYSR"/>
</dbReference>
<dbReference type="RefSeq" id="WP_211870748.1">
    <property type="nucleotide sequence ID" value="NZ_JAAEDI010000023.1"/>
</dbReference>
<dbReference type="Gene3D" id="1.10.10.10">
    <property type="entry name" value="Winged helix-like DNA-binding domain superfamily/Winged helix DNA-binding domain"/>
    <property type="match status" value="1"/>
</dbReference>
<dbReference type="SUPFAM" id="SSF46785">
    <property type="entry name" value="Winged helix' DNA-binding domain"/>
    <property type="match status" value="1"/>
</dbReference>
<evidence type="ECO:0000256" key="3">
    <source>
        <dbReference type="ARBA" id="ARBA00023125"/>
    </source>
</evidence>
<evidence type="ECO:0000259" key="5">
    <source>
        <dbReference type="PROSITE" id="PS50931"/>
    </source>
</evidence>
<comment type="similarity">
    <text evidence="1">Belongs to the LysR transcriptional regulatory family.</text>
</comment>
<organism evidence="6 7">
    <name type="scientific">Neoroseomonas terrae</name>
    <dbReference type="NCBI Taxonomy" id="424799"/>
    <lineage>
        <taxon>Bacteria</taxon>
        <taxon>Pseudomonadati</taxon>
        <taxon>Pseudomonadota</taxon>
        <taxon>Alphaproteobacteria</taxon>
        <taxon>Acetobacterales</taxon>
        <taxon>Acetobacteraceae</taxon>
        <taxon>Neoroseomonas</taxon>
    </lineage>
</organism>
<dbReference type="Pfam" id="PF00126">
    <property type="entry name" value="HTH_1"/>
    <property type="match status" value="1"/>
</dbReference>
<dbReference type="PANTHER" id="PTHR30126:SF6">
    <property type="entry name" value="HTH-TYPE TRANSCRIPTIONAL REGULATOR CYSB-RELATED"/>
    <property type="match status" value="1"/>
</dbReference>
<dbReference type="Gene3D" id="3.40.190.10">
    <property type="entry name" value="Periplasmic binding protein-like II"/>
    <property type="match status" value="2"/>
</dbReference>
<dbReference type="Proteomes" id="UP000698752">
    <property type="component" value="Unassembled WGS sequence"/>
</dbReference>
<keyword evidence="4" id="KW-0804">Transcription</keyword>
<sequence>MTLQQLRYICEVVQRGLSISAAAAAMNTSQPGISKQIGLLEDELGILIFERSRNRISGVTALGKQIIALAQDIVSQAGQIRAIATDLSIESRGNLVIATSHTQARYVLPEILKRFTHRYPNVRVTLRHGDPDSISALLLAGDADVGITTDTERHVRGLITLPCLRFDRVLIVPPDHPSLSIQPMTVETIATFPLISYEQTFTGRKLVQRSFDRAAVSPTIALAASDADVIKRCVELGLGIAIVSSVTFDPGRDTGLRAIPVGHLFEPAITGVSLRRQRRLRSYEYDFIGMCADRWTRAEIDRALDSPDALPSQSVEG</sequence>
<evidence type="ECO:0000256" key="1">
    <source>
        <dbReference type="ARBA" id="ARBA00009437"/>
    </source>
</evidence>
<comment type="caution">
    <text evidence="6">The sequence shown here is derived from an EMBL/GenBank/DDBJ whole genome shotgun (WGS) entry which is preliminary data.</text>
</comment>
<dbReference type="PROSITE" id="PS50931">
    <property type="entry name" value="HTH_LYSR"/>
    <property type="match status" value="1"/>
</dbReference>
<keyword evidence="7" id="KW-1185">Reference proteome</keyword>
<dbReference type="InterPro" id="IPR036388">
    <property type="entry name" value="WH-like_DNA-bd_sf"/>
</dbReference>
<evidence type="ECO:0000313" key="7">
    <source>
        <dbReference type="Proteomes" id="UP000698752"/>
    </source>
</evidence>
<keyword evidence="3" id="KW-0238">DNA-binding</keyword>
<feature type="domain" description="HTH lysR-type" evidence="5">
    <location>
        <begin position="1"/>
        <end position="59"/>
    </location>
</feature>
<gene>
    <name evidence="6" type="ORF">GXW78_20375</name>
</gene>
<evidence type="ECO:0000256" key="4">
    <source>
        <dbReference type="ARBA" id="ARBA00023163"/>
    </source>
</evidence>
<protein>
    <submittedName>
        <fullName evidence="6">LysR family transcriptional regulator</fullName>
    </submittedName>
</protein>
<evidence type="ECO:0000256" key="2">
    <source>
        <dbReference type="ARBA" id="ARBA00023015"/>
    </source>
</evidence>
<dbReference type="EMBL" id="JAAEDI010000023">
    <property type="protein sequence ID" value="MBR0652031.1"/>
    <property type="molecule type" value="Genomic_DNA"/>
</dbReference>
<accession>A0ABS5ELX1</accession>
<name>A0ABS5ELX1_9PROT</name>
<dbReference type="InterPro" id="IPR036390">
    <property type="entry name" value="WH_DNA-bd_sf"/>
</dbReference>
<keyword evidence="2" id="KW-0805">Transcription regulation</keyword>